<organism evidence="1">
    <name type="scientific">Cyprideis torosa</name>
    <dbReference type="NCBI Taxonomy" id="163714"/>
    <lineage>
        <taxon>Eukaryota</taxon>
        <taxon>Metazoa</taxon>
        <taxon>Ecdysozoa</taxon>
        <taxon>Arthropoda</taxon>
        <taxon>Crustacea</taxon>
        <taxon>Oligostraca</taxon>
        <taxon>Ostracoda</taxon>
        <taxon>Podocopa</taxon>
        <taxon>Podocopida</taxon>
        <taxon>Cytherocopina</taxon>
        <taxon>Cytheroidea</taxon>
        <taxon>Cytherideidae</taxon>
        <taxon>Cyprideis</taxon>
    </lineage>
</organism>
<evidence type="ECO:0000313" key="1">
    <source>
        <dbReference type="EMBL" id="CAD7228757.1"/>
    </source>
</evidence>
<accession>A0A7R8WC17</accession>
<dbReference type="EMBL" id="OB661689">
    <property type="protein sequence ID" value="CAD7228757.1"/>
    <property type="molecule type" value="Genomic_DNA"/>
</dbReference>
<name>A0A7R8WC17_9CRUS</name>
<dbReference type="AlphaFoldDB" id="A0A7R8WC17"/>
<reference evidence="1" key="1">
    <citation type="submission" date="2020-11" db="EMBL/GenBank/DDBJ databases">
        <authorList>
            <person name="Tran Van P."/>
        </authorList>
    </citation>
    <scope>NUCLEOTIDE SEQUENCE</scope>
</reference>
<gene>
    <name evidence="1" type="ORF">CTOB1V02_LOCUS6635</name>
</gene>
<proteinExistence type="predicted"/>
<sequence>MSEDMISCLHVTRKKAEGDAICSWECTPDMIDKIETNEEHRSRLKQNLERLKKEFDCLANEGSIGEKASPNGSSNEGENSLRLYSDLPNLIIRPVQSGMGRRYVSLLLPDVSQTGSQGSKGDVALSLLQTIPSDVLPNRKNNGGSPVQHFPHCAGQPSTEDIWHVLLGNDDQ</sequence>
<protein>
    <submittedName>
        <fullName evidence="1">Uncharacterized protein</fullName>
    </submittedName>
</protein>